<evidence type="ECO:0000313" key="23">
    <source>
        <dbReference type="Proteomes" id="UP000019678"/>
    </source>
</evidence>
<evidence type="ECO:0000256" key="12">
    <source>
        <dbReference type="ARBA" id="ARBA00037124"/>
    </source>
</evidence>
<dbReference type="InterPro" id="IPR052388">
    <property type="entry name" value="Peroxisomal_t2-enoyl-CoA_red"/>
</dbReference>
<comment type="subunit">
    <text evidence="13">Interacts with PEX5, probably required to target it into peroxisomes.</text>
</comment>
<comment type="similarity">
    <text evidence="3">Belongs to the short-chain dehydrogenases/reductases (SDR) family.</text>
</comment>
<evidence type="ECO:0000256" key="9">
    <source>
        <dbReference type="ARBA" id="ARBA00023098"/>
    </source>
</evidence>
<evidence type="ECO:0000256" key="11">
    <source>
        <dbReference type="ARBA" id="ARBA00023160"/>
    </source>
</evidence>
<evidence type="ECO:0000256" key="7">
    <source>
        <dbReference type="ARBA" id="ARBA00022857"/>
    </source>
</evidence>
<dbReference type="PRINTS" id="PR00080">
    <property type="entry name" value="SDRFAMILY"/>
</dbReference>
<evidence type="ECO:0000256" key="21">
    <source>
        <dbReference type="ARBA" id="ARBA00049559"/>
    </source>
</evidence>
<evidence type="ECO:0000313" key="22">
    <source>
        <dbReference type="EMBL" id="EYF04914.1"/>
    </source>
</evidence>
<evidence type="ECO:0000256" key="18">
    <source>
        <dbReference type="ARBA" id="ARBA00049108"/>
    </source>
</evidence>
<dbReference type="EC" id="1.3.1.38" evidence="14"/>
<dbReference type="PRINTS" id="PR00081">
    <property type="entry name" value="GDHRDH"/>
</dbReference>
<dbReference type="InterPro" id="IPR002347">
    <property type="entry name" value="SDR_fam"/>
</dbReference>
<comment type="catalytic activity">
    <reaction evidence="21">
        <text>(2E)-octenoyl-CoA + NADPH + H(+) = octanoyl-CoA + NADP(+)</text>
        <dbReference type="Rhea" id="RHEA:44952"/>
        <dbReference type="ChEBI" id="CHEBI:15378"/>
        <dbReference type="ChEBI" id="CHEBI:57386"/>
        <dbReference type="ChEBI" id="CHEBI:57783"/>
        <dbReference type="ChEBI" id="CHEBI:58349"/>
        <dbReference type="ChEBI" id="CHEBI:62242"/>
    </reaction>
    <physiologicalReaction direction="left-to-right" evidence="21">
        <dbReference type="Rhea" id="RHEA:44953"/>
    </physiologicalReaction>
</comment>
<proteinExistence type="inferred from homology"/>
<evidence type="ECO:0000256" key="5">
    <source>
        <dbReference type="ARBA" id="ARBA00022553"/>
    </source>
</evidence>
<keyword evidence="5" id="KW-0597">Phosphoprotein</keyword>
<keyword evidence="9" id="KW-0443">Lipid metabolism</keyword>
<comment type="catalytic activity">
    <reaction evidence="20">
        <text>(2E)-decenoyl-CoA + NADPH + H(+) = decanoyl-CoA + NADP(+)</text>
        <dbReference type="Rhea" id="RHEA:44960"/>
        <dbReference type="ChEBI" id="CHEBI:15378"/>
        <dbReference type="ChEBI" id="CHEBI:57783"/>
        <dbReference type="ChEBI" id="CHEBI:58349"/>
        <dbReference type="ChEBI" id="CHEBI:61406"/>
        <dbReference type="ChEBI" id="CHEBI:61430"/>
    </reaction>
    <physiologicalReaction direction="left-to-right" evidence="20">
        <dbReference type="Rhea" id="RHEA:44961"/>
    </physiologicalReaction>
</comment>
<comment type="catalytic activity">
    <reaction evidence="17">
        <text>(2E)-tetradecenoyl-CoA + NADPH + H(+) = tetradecanoyl-CoA + NADP(+)</text>
        <dbReference type="Rhea" id="RHEA:44968"/>
        <dbReference type="ChEBI" id="CHEBI:15378"/>
        <dbReference type="ChEBI" id="CHEBI:57385"/>
        <dbReference type="ChEBI" id="CHEBI:57783"/>
        <dbReference type="ChEBI" id="CHEBI:58349"/>
        <dbReference type="ChEBI" id="CHEBI:61405"/>
    </reaction>
    <physiologicalReaction direction="left-to-right" evidence="17">
        <dbReference type="Rhea" id="RHEA:44969"/>
    </physiologicalReaction>
</comment>
<evidence type="ECO:0000256" key="6">
    <source>
        <dbReference type="ARBA" id="ARBA00022832"/>
    </source>
</evidence>
<evidence type="ECO:0000256" key="4">
    <source>
        <dbReference type="ARBA" id="ARBA00022516"/>
    </source>
</evidence>
<dbReference type="RefSeq" id="WP_044243138.1">
    <property type="nucleotide sequence ID" value="NZ_ASRX01000028.1"/>
</dbReference>
<evidence type="ECO:0000256" key="20">
    <source>
        <dbReference type="ARBA" id="ARBA00049386"/>
    </source>
</evidence>
<organism evidence="22 23">
    <name type="scientific">Chondromyces apiculatus DSM 436</name>
    <dbReference type="NCBI Taxonomy" id="1192034"/>
    <lineage>
        <taxon>Bacteria</taxon>
        <taxon>Pseudomonadati</taxon>
        <taxon>Myxococcota</taxon>
        <taxon>Polyangia</taxon>
        <taxon>Polyangiales</taxon>
        <taxon>Polyangiaceae</taxon>
        <taxon>Chondromyces</taxon>
    </lineage>
</organism>
<evidence type="ECO:0000256" key="17">
    <source>
        <dbReference type="ARBA" id="ARBA00048686"/>
    </source>
</evidence>
<gene>
    <name evidence="22" type="ORF">CAP_3725</name>
</gene>
<evidence type="ECO:0000256" key="13">
    <source>
        <dbReference type="ARBA" id="ARBA00038622"/>
    </source>
</evidence>
<keyword evidence="23" id="KW-1185">Reference proteome</keyword>
<evidence type="ECO:0000256" key="3">
    <source>
        <dbReference type="ARBA" id="ARBA00006484"/>
    </source>
</evidence>
<dbReference type="STRING" id="1192034.CAP_3725"/>
<evidence type="ECO:0000256" key="14">
    <source>
        <dbReference type="ARBA" id="ARBA00038849"/>
    </source>
</evidence>
<comment type="pathway">
    <text evidence="2">Lipid metabolism.</text>
</comment>
<dbReference type="PANTHER" id="PTHR24317">
    <property type="entry name" value="PEROXISOMAL TRANS-2-ENOYL-COA REDUCTASE"/>
    <property type="match status" value="1"/>
</dbReference>
<dbReference type="FunFam" id="3.40.50.720:FF:000084">
    <property type="entry name" value="Short-chain dehydrogenase reductase"/>
    <property type="match status" value="1"/>
</dbReference>
<evidence type="ECO:0000256" key="10">
    <source>
        <dbReference type="ARBA" id="ARBA00023140"/>
    </source>
</evidence>
<dbReference type="eggNOG" id="COG1028">
    <property type="taxonomic scope" value="Bacteria"/>
</dbReference>
<dbReference type="Pfam" id="PF13561">
    <property type="entry name" value="adh_short_C2"/>
    <property type="match status" value="1"/>
</dbReference>
<reference evidence="22 23" key="1">
    <citation type="submission" date="2013-05" db="EMBL/GenBank/DDBJ databases">
        <title>Genome assembly of Chondromyces apiculatus DSM 436.</title>
        <authorList>
            <person name="Sharma G."/>
            <person name="Khatri I."/>
            <person name="Kaur C."/>
            <person name="Mayilraj S."/>
            <person name="Subramanian S."/>
        </authorList>
    </citation>
    <scope>NUCLEOTIDE SEQUENCE [LARGE SCALE GENOMIC DNA]</scope>
    <source>
        <strain evidence="22 23">DSM 436</strain>
    </source>
</reference>
<evidence type="ECO:0000256" key="16">
    <source>
        <dbReference type="ARBA" id="ARBA00047570"/>
    </source>
</evidence>
<dbReference type="AlphaFoldDB" id="A0A017T6R4"/>
<dbReference type="EMBL" id="ASRX01000028">
    <property type="protein sequence ID" value="EYF04914.1"/>
    <property type="molecule type" value="Genomic_DNA"/>
</dbReference>
<dbReference type="InterPro" id="IPR036291">
    <property type="entry name" value="NAD(P)-bd_dom_sf"/>
</dbReference>
<keyword evidence="11" id="KW-0275">Fatty acid biosynthesis</keyword>
<name>A0A017T6R4_9BACT</name>
<dbReference type="GO" id="GO:0019166">
    <property type="term" value="F:trans-2-enoyl-CoA reductase (NADPH) activity"/>
    <property type="evidence" value="ECO:0007669"/>
    <property type="project" value="UniProtKB-EC"/>
</dbReference>
<keyword evidence="7" id="KW-0521">NADP</keyword>
<dbReference type="PANTHER" id="PTHR24317:SF7">
    <property type="entry name" value="PEROXISOMAL TRANS-2-ENOYL-COA REDUCTASE"/>
    <property type="match status" value="1"/>
</dbReference>
<comment type="caution">
    <text evidence="22">The sequence shown here is derived from an EMBL/GenBank/DDBJ whole genome shotgun (WGS) entry which is preliminary data.</text>
</comment>
<keyword evidence="6" id="KW-0276">Fatty acid metabolism</keyword>
<dbReference type="Proteomes" id="UP000019678">
    <property type="component" value="Unassembled WGS sequence"/>
</dbReference>
<comment type="catalytic activity">
    <reaction evidence="18">
        <text>(2E)-hexenoyl-CoA + NADPH + H(+) = hexanoyl-CoA + NADP(+)</text>
        <dbReference type="Rhea" id="RHEA:44956"/>
        <dbReference type="ChEBI" id="CHEBI:15378"/>
        <dbReference type="ChEBI" id="CHEBI:57783"/>
        <dbReference type="ChEBI" id="CHEBI:58349"/>
        <dbReference type="ChEBI" id="CHEBI:62077"/>
        <dbReference type="ChEBI" id="CHEBI:62620"/>
    </reaction>
    <physiologicalReaction direction="left-to-right" evidence="18">
        <dbReference type="Rhea" id="RHEA:44957"/>
    </physiologicalReaction>
</comment>
<keyword evidence="4" id="KW-0444">Lipid biosynthesis</keyword>
<comment type="catalytic activity">
    <reaction evidence="16">
        <text>(2E)-dodecenoyl-CoA + NADPH + H(+) = dodecanoyl-CoA + NADP(+)</text>
        <dbReference type="Rhea" id="RHEA:44964"/>
        <dbReference type="ChEBI" id="CHEBI:15378"/>
        <dbReference type="ChEBI" id="CHEBI:57330"/>
        <dbReference type="ChEBI" id="CHEBI:57375"/>
        <dbReference type="ChEBI" id="CHEBI:57783"/>
        <dbReference type="ChEBI" id="CHEBI:58349"/>
    </reaction>
    <physiologicalReaction direction="left-to-right" evidence="16">
        <dbReference type="Rhea" id="RHEA:44965"/>
    </physiologicalReaction>
</comment>
<dbReference type="SUPFAM" id="SSF51735">
    <property type="entry name" value="NAD(P)-binding Rossmann-fold domains"/>
    <property type="match status" value="1"/>
</dbReference>
<comment type="function">
    <text evidence="12">Participates in chain elongation of fatty acids. Catalyzes the reduction of trans-2-enoyl-CoAs of varying chain lengths from 6:1 to 16:1, having maximum activity with 10:1 CoA. Has no 2,4-dienoyl-CoA reductase activity.</text>
</comment>
<evidence type="ECO:0000256" key="1">
    <source>
        <dbReference type="ARBA" id="ARBA00004275"/>
    </source>
</evidence>
<comment type="subcellular location">
    <subcellularLocation>
        <location evidence="1">Peroxisome</location>
    </subcellularLocation>
</comment>
<keyword evidence="10" id="KW-0576">Peroxisome</keyword>
<keyword evidence="8" id="KW-0560">Oxidoreductase</keyword>
<protein>
    <recommendedName>
        <fullName evidence="15">Peroxisomal trans-2-enoyl-CoA reductase</fullName>
        <ecNumber evidence="14">1.3.1.38</ecNumber>
    </recommendedName>
</protein>
<comment type="catalytic activity">
    <reaction evidence="19">
        <text>a (2E)-enoyl-CoA + NADPH + H(+) = a 2,3-saturated acyl-CoA + NADP(+)</text>
        <dbReference type="Rhea" id="RHEA:33763"/>
        <dbReference type="ChEBI" id="CHEBI:15378"/>
        <dbReference type="ChEBI" id="CHEBI:57783"/>
        <dbReference type="ChEBI" id="CHEBI:58349"/>
        <dbReference type="ChEBI" id="CHEBI:58856"/>
        <dbReference type="ChEBI" id="CHEBI:65111"/>
        <dbReference type="EC" id="1.3.1.38"/>
    </reaction>
    <physiologicalReaction direction="left-to-right" evidence="19">
        <dbReference type="Rhea" id="RHEA:33764"/>
    </physiologicalReaction>
</comment>
<evidence type="ECO:0000256" key="8">
    <source>
        <dbReference type="ARBA" id="ARBA00023002"/>
    </source>
</evidence>
<dbReference type="GO" id="GO:0006633">
    <property type="term" value="P:fatty acid biosynthetic process"/>
    <property type="evidence" value="ECO:0007669"/>
    <property type="project" value="UniProtKB-KW"/>
</dbReference>
<evidence type="ECO:0000256" key="19">
    <source>
        <dbReference type="ARBA" id="ARBA00049251"/>
    </source>
</evidence>
<dbReference type="Gene3D" id="3.40.50.720">
    <property type="entry name" value="NAD(P)-binding Rossmann-like Domain"/>
    <property type="match status" value="1"/>
</dbReference>
<evidence type="ECO:0000256" key="2">
    <source>
        <dbReference type="ARBA" id="ARBA00005189"/>
    </source>
</evidence>
<accession>A0A017T6R4</accession>
<evidence type="ECO:0000256" key="15">
    <source>
        <dbReference type="ARBA" id="ARBA00041063"/>
    </source>
</evidence>
<sequence>MQSLFAAGLFSDQVALVTGGGSGIGLATARELAYLGARVAICGRKMDKVEAGLAALAADGIPAERMLGGSCDIREPDQVSAFVGQVLERFGRVDVLVNNAGGQFPTPAEGMSPKGWEAVIRNNLNGTFFMTREVATRAMIPAKRGRIVNVTAMVVRGFPGMSHTGAARAGVENLTRSLAVEWATHGIRVNAVAPGNNIRSSGTAQYGEALLEVTRKATPLMRLGTPEEVARVIVFLASDQNDFVTGAVWGVDGGQPLWGDIWSIPDPQAEAKG</sequence>